<dbReference type="InterPro" id="IPR013249">
    <property type="entry name" value="RNA_pol_sigma70_r4_t2"/>
</dbReference>
<organism evidence="7 8">
    <name type="scientific">Luteolibacter rhizosphaerae</name>
    <dbReference type="NCBI Taxonomy" id="2989719"/>
    <lineage>
        <taxon>Bacteria</taxon>
        <taxon>Pseudomonadati</taxon>
        <taxon>Verrucomicrobiota</taxon>
        <taxon>Verrucomicrobiia</taxon>
        <taxon>Verrucomicrobiales</taxon>
        <taxon>Verrucomicrobiaceae</taxon>
        <taxon>Luteolibacter</taxon>
    </lineage>
</organism>
<protein>
    <submittedName>
        <fullName evidence="7">RNA polymerase sigma factor</fullName>
    </submittedName>
</protein>
<dbReference type="InterPro" id="IPR013325">
    <property type="entry name" value="RNA_pol_sigma_r2"/>
</dbReference>
<dbReference type="Gene3D" id="1.10.1740.10">
    <property type="match status" value="1"/>
</dbReference>
<gene>
    <name evidence="7" type="ORF">OJ996_09815</name>
</gene>
<dbReference type="Pfam" id="PF08281">
    <property type="entry name" value="Sigma70_r4_2"/>
    <property type="match status" value="1"/>
</dbReference>
<comment type="similarity">
    <text evidence="1">Belongs to the sigma-70 factor family. ECF subfamily.</text>
</comment>
<proteinExistence type="inferred from homology"/>
<dbReference type="InterPro" id="IPR013324">
    <property type="entry name" value="RNA_pol_sigma_r3/r4-like"/>
</dbReference>
<evidence type="ECO:0000256" key="1">
    <source>
        <dbReference type="ARBA" id="ARBA00010641"/>
    </source>
</evidence>
<dbReference type="NCBIfam" id="TIGR02937">
    <property type="entry name" value="sigma70-ECF"/>
    <property type="match status" value="1"/>
</dbReference>
<dbReference type="CDD" id="cd06171">
    <property type="entry name" value="Sigma70_r4"/>
    <property type="match status" value="1"/>
</dbReference>
<keyword evidence="3" id="KW-0731">Sigma factor</keyword>
<evidence type="ECO:0000313" key="7">
    <source>
        <dbReference type="EMBL" id="MCW1913871.1"/>
    </source>
</evidence>
<dbReference type="InterPro" id="IPR039425">
    <property type="entry name" value="RNA_pol_sigma-70-like"/>
</dbReference>
<keyword evidence="4" id="KW-0804">Transcription</keyword>
<evidence type="ECO:0000256" key="2">
    <source>
        <dbReference type="ARBA" id="ARBA00023015"/>
    </source>
</evidence>
<evidence type="ECO:0000313" key="8">
    <source>
        <dbReference type="Proteomes" id="UP001165653"/>
    </source>
</evidence>
<dbReference type="InterPro" id="IPR036388">
    <property type="entry name" value="WH-like_DNA-bd_sf"/>
</dbReference>
<keyword evidence="8" id="KW-1185">Reference proteome</keyword>
<evidence type="ECO:0000256" key="3">
    <source>
        <dbReference type="ARBA" id="ARBA00023082"/>
    </source>
</evidence>
<feature type="domain" description="RNA polymerase sigma-70 region 2" evidence="5">
    <location>
        <begin position="43"/>
        <end position="109"/>
    </location>
</feature>
<evidence type="ECO:0000259" key="6">
    <source>
        <dbReference type="Pfam" id="PF08281"/>
    </source>
</evidence>
<dbReference type="InterPro" id="IPR007627">
    <property type="entry name" value="RNA_pol_sigma70_r2"/>
</dbReference>
<reference evidence="7" key="1">
    <citation type="submission" date="2022-10" db="EMBL/GenBank/DDBJ databases">
        <title>Luteolibacter sp. GHJ8, whole genome shotgun sequencing project.</title>
        <authorList>
            <person name="Zhao G."/>
            <person name="Shen L."/>
        </authorList>
    </citation>
    <scope>NUCLEOTIDE SEQUENCE</scope>
    <source>
        <strain evidence="7">GHJ8</strain>
    </source>
</reference>
<evidence type="ECO:0000256" key="4">
    <source>
        <dbReference type="ARBA" id="ARBA00023163"/>
    </source>
</evidence>
<evidence type="ECO:0000259" key="5">
    <source>
        <dbReference type="Pfam" id="PF04542"/>
    </source>
</evidence>
<dbReference type="Pfam" id="PF04542">
    <property type="entry name" value="Sigma70_r2"/>
    <property type="match status" value="1"/>
</dbReference>
<dbReference type="SUPFAM" id="SSF88659">
    <property type="entry name" value="Sigma3 and sigma4 domains of RNA polymerase sigma factors"/>
    <property type="match status" value="1"/>
</dbReference>
<dbReference type="PANTHER" id="PTHR43133:SF51">
    <property type="entry name" value="RNA POLYMERASE SIGMA FACTOR"/>
    <property type="match status" value="1"/>
</dbReference>
<dbReference type="Proteomes" id="UP001165653">
    <property type="component" value="Unassembled WGS sequence"/>
</dbReference>
<accession>A0ABT3G216</accession>
<keyword evidence="2" id="KW-0805">Transcription regulation</keyword>
<dbReference type="SUPFAM" id="SSF88946">
    <property type="entry name" value="Sigma2 domain of RNA polymerase sigma factors"/>
    <property type="match status" value="1"/>
</dbReference>
<dbReference type="EMBL" id="JAPDDR010000004">
    <property type="protein sequence ID" value="MCW1913871.1"/>
    <property type="molecule type" value="Genomic_DNA"/>
</dbReference>
<name>A0ABT3G216_9BACT</name>
<comment type="caution">
    <text evidence="7">The sequence shown here is derived from an EMBL/GenBank/DDBJ whole genome shotgun (WGS) entry which is preliminary data.</text>
</comment>
<dbReference type="Gene3D" id="1.10.10.10">
    <property type="entry name" value="Winged helix-like DNA-binding domain superfamily/Winged helix DNA-binding domain"/>
    <property type="match status" value="1"/>
</dbReference>
<feature type="domain" description="RNA polymerase sigma factor 70 region 4 type 2" evidence="6">
    <location>
        <begin position="145"/>
        <end position="196"/>
    </location>
</feature>
<dbReference type="PANTHER" id="PTHR43133">
    <property type="entry name" value="RNA POLYMERASE ECF-TYPE SIGMA FACTO"/>
    <property type="match status" value="1"/>
</dbReference>
<sequence length="205" mass="22892">MTVSSLTEIAALAGLPAITADEAAERELIRAAQTGCESAFCELIERHQQRIYHFCFHYLRDAGDAREACQDTFIRAHRALASFKPKARLGTWLFQIALNLCRDQLKSGRAKQERLTDSEDACLREMACSRPSPDEVAVRHADLVKLDRGLAQLPPGLRDVLVLSCLEGLSHGECAVILKCSERAVEGRLYRAREKLAAWWGGEER</sequence>
<dbReference type="RefSeq" id="WP_264513371.1">
    <property type="nucleotide sequence ID" value="NZ_JAPDDR010000004.1"/>
</dbReference>
<dbReference type="InterPro" id="IPR014284">
    <property type="entry name" value="RNA_pol_sigma-70_dom"/>
</dbReference>